<evidence type="ECO:0000256" key="2">
    <source>
        <dbReference type="ARBA" id="ARBA00022553"/>
    </source>
</evidence>
<evidence type="ECO:0000256" key="3">
    <source>
        <dbReference type="ARBA" id="ARBA00023272"/>
    </source>
</evidence>
<feature type="region of interest" description="Disordered" evidence="4">
    <location>
        <begin position="48"/>
        <end position="86"/>
    </location>
</feature>
<dbReference type="GO" id="GO:0005737">
    <property type="term" value="C:cytoplasm"/>
    <property type="evidence" value="ECO:0007669"/>
    <property type="project" value="InterPro"/>
</dbReference>
<keyword evidence="6" id="KW-1185">Reference proteome</keyword>
<sequence length="286" mass="31799">MLQERGGGSGQPTAHYWKAIRAEASGLQLWKREAREAADRLLPAPAGLQASIFQGGPQERPGGRLGPASAPRARRPSTPREGLEATQLRPGCYKALEVGGRPVELAERRMAADRVGRRLGRASSARSTGLSPGGSRAERTASPGIQRRQARVTVKYDRRELQRRLDTEKWIDGRLEDLYRGREDEMPDEVNIDDLLEMDTDEERAKKLQVSCLHMTRSADSEAGIFKAPLTGSCQQEWKGGENIEFINLAGTKQLQHYNRASSRVNQGALMQTEHHCTQILKKLLL</sequence>
<dbReference type="AlphaFoldDB" id="A0A8C5SE96"/>
<comment type="similarity">
    <text evidence="1">Belongs to the PP1 inhibitor family.</text>
</comment>
<evidence type="ECO:0000313" key="5">
    <source>
        <dbReference type="Ensembl" id="ENSLLTP00000017288.1"/>
    </source>
</evidence>
<dbReference type="GO" id="GO:0004865">
    <property type="term" value="F:protein serine/threonine phosphatase inhibitor activity"/>
    <property type="evidence" value="ECO:0007669"/>
    <property type="project" value="TreeGrafter"/>
</dbReference>
<reference evidence="5" key="1">
    <citation type="submission" date="2025-08" db="UniProtKB">
        <authorList>
            <consortium name="Ensembl"/>
        </authorList>
    </citation>
    <scope>IDENTIFICATION</scope>
</reference>
<dbReference type="InterPro" id="IPR036658">
    <property type="entry name" value="CPI-17_sf"/>
</dbReference>
<reference evidence="5" key="2">
    <citation type="submission" date="2025-09" db="UniProtKB">
        <authorList>
            <consortium name="Ensembl"/>
        </authorList>
    </citation>
    <scope>IDENTIFICATION</scope>
</reference>
<proteinExistence type="inferred from homology"/>
<dbReference type="Pfam" id="PF05361">
    <property type="entry name" value="PP1_inhibitor"/>
    <property type="match status" value="1"/>
</dbReference>
<organism evidence="5 6">
    <name type="scientific">Laticauda laticaudata</name>
    <name type="common">Blue-ringed sea krait</name>
    <name type="synonym">Blue-lipped sea krait</name>
    <dbReference type="NCBI Taxonomy" id="8630"/>
    <lineage>
        <taxon>Eukaryota</taxon>
        <taxon>Metazoa</taxon>
        <taxon>Chordata</taxon>
        <taxon>Craniata</taxon>
        <taxon>Vertebrata</taxon>
        <taxon>Euteleostomi</taxon>
        <taxon>Lepidosauria</taxon>
        <taxon>Squamata</taxon>
        <taxon>Bifurcata</taxon>
        <taxon>Unidentata</taxon>
        <taxon>Episquamata</taxon>
        <taxon>Toxicofera</taxon>
        <taxon>Serpentes</taxon>
        <taxon>Colubroidea</taxon>
        <taxon>Elapidae</taxon>
        <taxon>Laticaudinae</taxon>
        <taxon>Laticauda</taxon>
    </lineage>
</organism>
<dbReference type="SUPFAM" id="SSF81790">
    <property type="entry name" value="Myosin phosphatase inhibitor 17kDa protein, CPI-17"/>
    <property type="match status" value="1"/>
</dbReference>
<accession>A0A8C5SE96</accession>
<evidence type="ECO:0000313" key="6">
    <source>
        <dbReference type="Proteomes" id="UP000694406"/>
    </source>
</evidence>
<feature type="region of interest" description="Disordered" evidence="4">
    <location>
        <begin position="116"/>
        <end position="151"/>
    </location>
</feature>
<dbReference type="Proteomes" id="UP000694406">
    <property type="component" value="Unplaced"/>
</dbReference>
<gene>
    <name evidence="5" type="primary">PPP1R14A</name>
</gene>
<evidence type="ECO:0000256" key="4">
    <source>
        <dbReference type="SAM" id="MobiDB-lite"/>
    </source>
</evidence>
<keyword evidence="2" id="KW-0597">Phosphoprotein</keyword>
<dbReference type="PANTHER" id="PTHR16188">
    <property type="entry name" value="PROTEIN PHOSPHATASE 1 INHIBITOR POTENTIATED BY PROTEIN KINASE C"/>
    <property type="match status" value="1"/>
</dbReference>
<dbReference type="PANTHER" id="PTHR16188:SF4">
    <property type="entry name" value="PROTEIN PHOSPHATASE 1 REGULATORY SUBUNIT 14A"/>
    <property type="match status" value="1"/>
</dbReference>
<protein>
    <submittedName>
        <fullName evidence="5">Protein phosphatase 1 regulatory inhibitor subunit 14A</fullName>
    </submittedName>
</protein>
<name>A0A8C5SE96_LATLA</name>
<dbReference type="Ensembl" id="ENSLLTT00000017934.1">
    <property type="protein sequence ID" value="ENSLLTP00000017288.1"/>
    <property type="gene ID" value="ENSLLTG00000013143.1"/>
</dbReference>
<keyword evidence="3" id="KW-0650">Protein phosphatase inhibitor</keyword>
<evidence type="ECO:0000256" key="1">
    <source>
        <dbReference type="ARBA" id="ARBA00005483"/>
    </source>
</evidence>
<dbReference type="Gene3D" id="1.10.150.220">
    <property type="entry name" value="CPI-17"/>
    <property type="match status" value="1"/>
</dbReference>
<dbReference type="InterPro" id="IPR008025">
    <property type="entry name" value="CPI-17"/>
</dbReference>
<dbReference type="GeneTree" id="ENSGT00950000182985"/>